<dbReference type="Proteomes" id="UP000095287">
    <property type="component" value="Unplaced"/>
</dbReference>
<name>A0A1I7ZFB1_9BILA</name>
<keyword evidence="1" id="KW-1185">Reference proteome</keyword>
<organism evidence="1 2">
    <name type="scientific">Steinernema glaseri</name>
    <dbReference type="NCBI Taxonomy" id="37863"/>
    <lineage>
        <taxon>Eukaryota</taxon>
        <taxon>Metazoa</taxon>
        <taxon>Ecdysozoa</taxon>
        <taxon>Nematoda</taxon>
        <taxon>Chromadorea</taxon>
        <taxon>Rhabditida</taxon>
        <taxon>Tylenchina</taxon>
        <taxon>Panagrolaimomorpha</taxon>
        <taxon>Strongyloidoidea</taxon>
        <taxon>Steinernematidae</taxon>
        <taxon>Steinernema</taxon>
    </lineage>
</organism>
<dbReference type="WBParaSite" id="L893_g25762.t1">
    <property type="protein sequence ID" value="L893_g25762.t1"/>
    <property type="gene ID" value="L893_g25762"/>
</dbReference>
<evidence type="ECO:0000313" key="2">
    <source>
        <dbReference type="WBParaSite" id="L893_g25762.t1"/>
    </source>
</evidence>
<evidence type="ECO:0000313" key="1">
    <source>
        <dbReference type="Proteomes" id="UP000095287"/>
    </source>
</evidence>
<accession>A0A1I7ZFB1</accession>
<protein>
    <submittedName>
        <fullName evidence="2">NAD(P)-bd_dom domain-containing protein</fullName>
    </submittedName>
</protein>
<dbReference type="AlphaFoldDB" id="A0A1I7ZFB1"/>
<proteinExistence type="predicted"/>
<sequence>MATPANRKEIEACKSPRLQPKACSSGITRVPNAYSKAAVMLVQIPSSPSSTTRHPRLNSEKSLPARWRSRVSVVMHFHSRSRRVALLALEDFFDLGQGHHGGATVHQQRGAGDVRRLVGGKEKHRIGYVGSLAQTPDRKLRRQLVGQLLAQGFEHVISANKAGLDYVNQNVHGA</sequence>
<reference evidence="2" key="1">
    <citation type="submission" date="2016-11" db="UniProtKB">
        <authorList>
            <consortium name="WormBaseParasite"/>
        </authorList>
    </citation>
    <scope>IDENTIFICATION</scope>
</reference>